<feature type="domain" description="EF-hand" evidence="8">
    <location>
        <begin position="162"/>
        <end position="197"/>
    </location>
</feature>
<feature type="region of interest" description="Disordered" evidence="7">
    <location>
        <begin position="232"/>
        <end position="304"/>
    </location>
</feature>
<evidence type="ECO:0000256" key="5">
    <source>
        <dbReference type="ARBA" id="ARBA00022837"/>
    </source>
</evidence>
<proteinExistence type="inferred from homology"/>
<keyword evidence="10" id="KW-1185">Reference proteome</keyword>
<dbReference type="PANTHER" id="PTHR23055">
    <property type="entry name" value="CALCIUM BINDING PROTEINS"/>
    <property type="match status" value="1"/>
</dbReference>
<reference evidence="9 10" key="1">
    <citation type="journal article" date="2015" name="Genome Biol. Evol.">
        <title>Phylogenomic analyses indicate that early fungi evolved digesting cell walls of algal ancestors of land plants.</title>
        <authorList>
            <person name="Chang Y."/>
            <person name="Wang S."/>
            <person name="Sekimoto S."/>
            <person name="Aerts A.L."/>
            <person name="Choi C."/>
            <person name="Clum A."/>
            <person name="LaButti K.M."/>
            <person name="Lindquist E.A."/>
            <person name="Yee Ngan C."/>
            <person name="Ohm R.A."/>
            <person name="Salamov A.A."/>
            <person name="Grigoriev I.V."/>
            <person name="Spatafora J.W."/>
            <person name="Berbee M.L."/>
        </authorList>
    </citation>
    <scope>NUCLEOTIDE SEQUENCE [LARGE SCALE GENOMIC DNA]</scope>
    <source>
        <strain evidence="9 10">JEL478</strain>
    </source>
</reference>
<evidence type="ECO:0000256" key="6">
    <source>
        <dbReference type="ARBA" id="ARBA00023288"/>
    </source>
</evidence>
<dbReference type="InterPro" id="IPR011992">
    <property type="entry name" value="EF-hand-dom_pair"/>
</dbReference>
<dbReference type="AlphaFoldDB" id="A0A139AYL2"/>
<sequence length="304" mass="33417">MGGTSSKAKGARGSAGLPGDNASEGDDDRYSKMGRFNDSEFRKIKEDFLKKSAKNADPNVITKEQFKETIASHLTAFPTYAQRVFLERLFDAFDEDGSQSIDLMEFMEGLAVFLKGTNEEKLELSFKLYDINKDGDITRAELTSTLMNMLSSMYPDEDPTVKVNEMVGRLFDDLDIDGNGQLSLDEFKLSGLKEPLIVDFLDQFLEPREEKVETIGEMGPLVIPEMSLEQRTRSSRSVISLDGSTLPKSNSAANIPSGNTPRLSRPVSTHIRTASGGGDGKKGKEIVEPKPTAAKNSNDGPDDR</sequence>
<dbReference type="SMART" id="SM00054">
    <property type="entry name" value="EFh"/>
    <property type="match status" value="3"/>
</dbReference>
<evidence type="ECO:0000256" key="7">
    <source>
        <dbReference type="SAM" id="MobiDB-lite"/>
    </source>
</evidence>
<name>A0A139AYL2_GONPJ</name>
<evidence type="ECO:0000256" key="3">
    <source>
        <dbReference type="ARBA" id="ARBA00022723"/>
    </source>
</evidence>
<dbReference type="InterPro" id="IPR018247">
    <property type="entry name" value="EF_Hand_1_Ca_BS"/>
</dbReference>
<evidence type="ECO:0000259" key="8">
    <source>
        <dbReference type="PROSITE" id="PS50222"/>
    </source>
</evidence>
<dbReference type="OrthoDB" id="191686at2759"/>
<comment type="similarity">
    <text evidence="1">Belongs to the recoverin family.</text>
</comment>
<feature type="region of interest" description="Disordered" evidence="7">
    <location>
        <begin position="1"/>
        <end position="34"/>
    </location>
</feature>
<keyword evidence="6" id="KW-0449">Lipoprotein</keyword>
<dbReference type="PROSITE" id="PS50222">
    <property type="entry name" value="EF_HAND_2"/>
    <property type="match status" value="3"/>
</dbReference>
<gene>
    <name evidence="9" type="ORF">M427DRAFT_27184</name>
</gene>
<keyword evidence="3" id="KW-0479">Metal-binding</keyword>
<feature type="domain" description="EF-hand" evidence="8">
    <location>
        <begin position="117"/>
        <end position="152"/>
    </location>
</feature>
<dbReference type="Proteomes" id="UP000070544">
    <property type="component" value="Unassembled WGS sequence"/>
</dbReference>
<evidence type="ECO:0000256" key="2">
    <source>
        <dbReference type="ARBA" id="ARBA00022707"/>
    </source>
</evidence>
<evidence type="ECO:0000256" key="4">
    <source>
        <dbReference type="ARBA" id="ARBA00022737"/>
    </source>
</evidence>
<feature type="compositionally biased region" description="Basic and acidic residues" evidence="7">
    <location>
        <begin position="279"/>
        <end position="288"/>
    </location>
</feature>
<dbReference type="Gene3D" id="1.10.238.10">
    <property type="entry name" value="EF-hand"/>
    <property type="match status" value="1"/>
</dbReference>
<dbReference type="PROSITE" id="PS00018">
    <property type="entry name" value="EF_HAND_1"/>
    <property type="match status" value="3"/>
</dbReference>
<feature type="compositionally biased region" description="Polar residues" evidence="7">
    <location>
        <begin position="235"/>
        <end position="272"/>
    </location>
</feature>
<evidence type="ECO:0000256" key="1">
    <source>
        <dbReference type="ARBA" id="ARBA00006049"/>
    </source>
</evidence>
<dbReference type="InterPro" id="IPR028846">
    <property type="entry name" value="Recoverin"/>
</dbReference>
<keyword evidence="2" id="KW-0519">Myristate</keyword>
<keyword evidence="4" id="KW-0677">Repeat</keyword>
<dbReference type="GO" id="GO:0005509">
    <property type="term" value="F:calcium ion binding"/>
    <property type="evidence" value="ECO:0007669"/>
    <property type="project" value="InterPro"/>
</dbReference>
<organism evidence="9 10">
    <name type="scientific">Gonapodya prolifera (strain JEL478)</name>
    <name type="common">Monoblepharis prolifera</name>
    <dbReference type="NCBI Taxonomy" id="1344416"/>
    <lineage>
        <taxon>Eukaryota</taxon>
        <taxon>Fungi</taxon>
        <taxon>Fungi incertae sedis</taxon>
        <taxon>Chytridiomycota</taxon>
        <taxon>Chytridiomycota incertae sedis</taxon>
        <taxon>Monoblepharidomycetes</taxon>
        <taxon>Monoblepharidales</taxon>
        <taxon>Gonapodyaceae</taxon>
        <taxon>Gonapodya</taxon>
    </lineage>
</organism>
<dbReference type="InterPro" id="IPR002048">
    <property type="entry name" value="EF_hand_dom"/>
</dbReference>
<evidence type="ECO:0000313" key="10">
    <source>
        <dbReference type="Proteomes" id="UP000070544"/>
    </source>
</evidence>
<accession>A0A139AYL2</accession>
<feature type="domain" description="EF-hand" evidence="8">
    <location>
        <begin position="81"/>
        <end position="116"/>
    </location>
</feature>
<dbReference type="STRING" id="1344416.A0A139AYL2"/>
<dbReference type="PANTHER" id="PTHR23055:SF178">
    <property type="entry name" value="NEUROCALCIN HOMOLOG"/>
    <property type="match status" value="1"/>
</dbReference>
<evidence type="ECO:0000313" key="9">
    <source>
        <dbReference type="EMBL" id="KXS21545.1"/>
    </source>
</evidence>
<dbReference type="Pfam" id="PF13499">
    <property type="entry name" value="EF-hand_7"/>
    <property type="match status" value="1"/>
</dbReference>
<keyword evidence="5" id="KW-0106">Calcium</keyword>
<dbReference type="EMBL" id="KQ965732">
    <property type="protein sequence ID" value="KXS21545.1"/>
    <property type="molecule type" value="Genomic_DNA"/>
</dbReference>
<dbReference type="CDD" id="cd00051">
    <property type="entry name" value="EFh"/>
    <property type="match status" value="2"/>
</dbReference>
<protein>
    <submittedName>
        <fullName evidence="9">EF-hand</fullName>
    </submittedName>
</protein>
<feature type="compositionally biased region" description="Polar residues" evidence="7">
    <location>
        <begin position="294"/>
        <end position="304"/>
    </location>
</feature>
<dbReference type="SUPFAM" id="SSF47473">
    <property type="entry name" value="EF-hand"/>
    <property type="match status" value="1"/>
</dbReference>